<dbReference type="Proteomes" id="UP000178606">
    <property type="component" value="Unassembled WGS sequence"/>
</dbReference>
<sequence>MIEGEVAGMGRPGAGLELAGEMNPVERRFLSWLAGAEDLRAERKALARRIGLNFQDDFDLDRRLIPVYKKFRDVWGILASYREGMGEGGQALDHFHPNPARLRDDLRFLKEEGIGAIVTLSEHPLDAGPVAEFGFDVAHIPLRDRRAPEPGLIDVFVRYVGRAVAARTPVVAHCLGGYGRTGTMLACYLVHRGRAATEALAEVRARRPGSVEPGEQEEAVREYERRVK</sequence>
<evidence type="ECO:0000259" key="2">
    <source>
        <dbReference type="PROSITE" id="PS50056"/>
    </source>
</evidence>
<evidence type="ECO:0000313" key="3">
    <source>
        <dbReference type="EMBL" id="OGG54077.1"/>
    </source>
</evidence>
<feature type="region of interest" description="Disordered" evidence="1">
    <location>
        <begin position="207"/>
        <end position="228"/>
    </location>
</feature>
<dbReference type="EMBL" id="MFKF01000113">
    <property type="protein sequence ID" value="OGG54077.1"/>
    <property type="molecule type" value="Genomic_DNA"/>
</dbReference>
<gene>
    <name evidence="3" type="ORF">A3F84_17555</name>
</gene>
<feature type="domain" description="Tyrosine specific protein phosphatases" evidence="2">
    <location>
        <begin position="154"/>
        <end position="218"/>
    </location>
</feature>
<organism evidence="3 4">
    <name type="scientific">Handelsmanbacteria sp. (strain RIFCSPLOWO2_12_FULL_64_10)</name>
    <dbReference type="NCBI Taxonomy" id="1817868"/>
    <lineage>
        <taxon>Bacteria</taxon>
        <taxon>Candidatus Handelsmaniibacteriota</taxon>
    </lineage>
</organism>
<comment type="caution">
    <text evidence="3">The sequence shown here is derived from an EMBL/GenBank/DDBJ whole genome shotgun (WGS) entry which is preliminary data.</text>
</comment>
<protein>
    <recommendedName>
        <fullName evidence="2">Tyrosine specific protein phosphatases domain-containing protein</fullName>
    </recommendedName>
</protein>
<dbReference type="AlphaFoldDB" id="A0A1F6CY86"/>
<dbReference type="InterPro" id="IPR000387">
    <property type="entry name" value="Tyr_Pase_dom"/>
</dbReference>
<dbReference type="InterPro" id="IPR020422">
    <property type="entry name" value="TYR_PHOSPHATASE_DUAL_dom"/>
</dbReference>
<name>A0A1F6CY86_HANXR</name>
<dbReference type="PANTHER" id="PTHR23339">
    <property type="entry name" value="TYROSINE SPECIFIC PROTEIN PHOSPHATASE AND DUAL SPECIFICITY PROTEIN PHOSPHATASE"/>
    <property type="match status" value="1"/>
</dbReference>
<feature type="compositionally biased region" description="Basic and acidic residues" evidence="1">
    <location>
        <begin position="218"/>
        <end position="228"/>
    </location>
</feature>
<dbReference type="Gene3D" id="3.90.190.10">
    <property type="entry name" value="Protein tyrosine phosphatase superfamily"/>
    <property type="match status" value="1"/>
</dbReference>
<dbReference type="InterPro" id="IPR029021">
    <property type="entry name" value="Prot-tyrosine_phosphatase-like"/>
</dbReference>
<dbReference type="FunFam" id="3.90.190.10:FF:000157">
    <property type="entry name" value="Protein-tyrosine phosphatase"/>
    <property type="match status" value="1"/>
</dbReference>
<accession>A0A1F6CY86</accession>
<dbReference type="Pfam" id="PF22785">
    <property type="entry name" value="Tc-R-P"/>
    <property type="match status" value="1"/>
</dbReference>
<reference evidence="3 4" key="1">
    <citation type="journal article" date="2016" name="Nat. Commun.">
        <title>Thousands of microbial genomes shed light on interconnected biogeochemical processes in an aquifer system.</title>
        <authorList>
            <person name="Anantharaman K."/>
            <person name="Brown C.T."/>
            <person name="Hug L.A."/>
            <person name="Sharon I."/>
            <person name="Castelle C.J."/>
            <person name="Probst A.J."/>
            <person name="Thomas B.C."/>
            <person name="Singh A."/>
            <person name="Wilkins M.J."/>
            <person name="Karaoz U."/>
            <person name="Brodie E.L."/>
            <person name="Williams K.H."/>
            <person name="Hubbard S.S."/>
            <person name="Banfield J.F."/>
        </authorList>
    </citation>
    <scope>NUCLEOTIDE SEQUENCE [LARGE SCALE GENOMIC DNA]</scope>
    <source>
        <strain evidence="4">RIFCSPLOWO2_12_FULL_64_10</strain>
    </source>
</reference>
<dbReference type="PROSITE" id="PS50056">
    <property type="entry name" value="TYR_PHOSPHATASE_2"/>
    <property type="match status" value="1"/>
</dbReference>
<proteinExistence type="predicted"/>
<evidence type="ECO:0000313" key="4">
    <source>
        <dbReference type="Proteomes" id="UP000178606"/>
    </source>
</evidence>
<dbReference type="SMART" id="SM00195">
    <property type="entry name" value="DSPc"/>
    <property type="match status" value="1"/>
</dbReference>
<dbReference type="InterPro" id="IPR050561">
    <property type="entry name" value="PTP"/>
</dbReference>
<evidence type="ECO:0000256" key="1">
    <source>
        <dbReference type="SAM" id="MobiDB-lite"/>
    </source>
</evidence>
<dbReference type="SUPFAM" id="SSF52799">
    <property type="entry name" value="(Phosphotyrosine protein) phosphatases II"/>
    <property type="match status" value="1"/>
</dbReference>